<feature type="domain" description="Cytochrome b5 heme-binding" evidence="2">
    <location>
        <begin position="38"/>
        <end position="110"/>
    </location>
</feature>
<dbReference type="PANTHER" id="PTHR10281:SF76">
    <property type="entry name" value="CALCUTTA CUP-RELATED"/>
    <property type="match status" value="1"/>
</dbReference>
<dbReference type="InterPro" id="IPR036400">
    <property type="entry name" value="Cyt_B5-like_heme/steroid_sf"/>
</dbReference>
<accession>A0A1M4UCH4</accession>
<evidence type="ECO:0000313" key="3">
    <source>
        <dbReference type="EMBL" id="SHE54250.1"/>
    </source>
</evidence>
<reference evidence="3" key="1">
    <citation type="submission" date="2016-11" db="EMBL/GenBank/DDBJ databases">
        <authorList>
            <person name="Varghese N."/>
            <person name="Submissions S."/>
        </authorList>
    </citation>
    <scope>NUCLEOTIDE SEQUENCE [LARGE SCALE GENOMIC DNA]</scope>
    <source>
        <strain evidence="3">DSM 16785</strain>
    </source>
</reference>
<dbReference type="InterPro" id="IPR001199">
    <property type="entry name" value="Cyt_B5-like_heme/steroid-bd"/>
</dbReference>
<comment type="caution">
    <text evidence="3">The sequence shown here is derived from an EMBL/GenBank/DDBJ whole genome shotgun (WGS) entry which is preliminary data.</text>
</comment>
<dbReference type="STRING" id="1122195.SAMN02745164_00651"/>
<dbReference type="SMART" id="SM01117">
    <property type="entry name" value="Cyt-b5"/>
    <property type="match status" value="4"/>
</dbReference>
<dbReference type="RefSeq" id="WP_072863385.1">
    <property type="nucleotide sequence ID" value="NZ_FQUI01000006.1"/>
</dbReference>
<dbReference type="Proteomes" id="UP000184334">
    <property type="component" value="Unassembled WGS sequence"/>
</dbReference>
<feature type="domain" description="Cytochrome b5 heme-binding" evidence="2">
    <location>
        <begin position="185"/>
        <end position="258"/>
    </location>
</feature>
<dbReference type="PANTHER" id="PTHR10281">
    <property type="entry name" value="MEMBRANE-ASSOCIATED PROGESTERONE RECEPTOR COMPONENT-RELATED"/>
    <property type="match status" value="1"/>
</dbReference>
<name>A0A1M4UCH4_MARH1</name>
<evidence type="ECO:0000313" key="4">
    <source>
        <dbReference type="Proteomes" id="UP000184334"/>
    </source>
</evidence>
<evidence type="ECO:0000259" key="2">
    <source>
        <dbReference type="SMART" id="SM01117"/>
    </source>
</evidence>
<dbReference type="InterPro" id="IPR050577">
    <property type="entry name" value="MAPR/NEUFC/NENF-like"/>
</dbReference>
<feature type="domain" description="Cytochrome b5 heme-binding" evidence="2">
    <location>
        <begin position="111"/>
        <end position="184"/>
    </location>
</feature>
<dbReference type="Pfam" id="PF00173">
    <property type="entry name" value="Cyt-b5"/>
    <property type="match status" value="3"/>
</dbReference>
<dbReference type="AlphaFoldDB" id="A0A1M4UCH4"/>
<comment type="similarity">
    <text evidence="1">Belongs to the cytochrome b5 family. MAPR subfamily.</text>
</comment>
<dbReference type="Gene3D" id="3.10.120.10">
    <property type="entry name" value="Cytochrome b5-like heme/steroid binding domain"/>
    <property type="match status" value="3"/>
</dbReference>
<dbReference type="EMBL" id="FQUI01000006">
    <property type="protein sequence ID" value="SHE54250.1"/>
    <property type="molecule type" value="Genomic_DNA"/>
</dbReference>
<feature type="domain" description="Cytochrome b5 heme-binding" evidence="2">
    <location>
        <begin position="259"/>
        <end position="332"/>
    </location>
</feature>
<protein>
    <submittedName>
        <fullName evidence="3">Predicted heme/steroid binding protein</fullName>
    </submittedName>
</protein>
<organism evidence="3 4">
    <name type="scientific">Marinitoga hydrogenitolerans (strain DSM 16785 / JCM 12826 / AT1271)</name>
    <dbReference type="NCBI Taxonomy" id="1122195"/>
    <lineage>
        <taxon>Bacteria</taxon>
        <taxon>Thermotogati</taxon>
        <taxon>Thermotogota</taxon>
        <taxon>Thermotogae</taxon>
        <taxon>Petrotogales</taxon>
        <taxon>Petrotogaceae</taxon>
        <taxon>Marinitoga</taxon>
    </lineage>
</organism>
<sequence>MKKVLLVLMVILSLVVYAEYVNIVDLNYDEFGVKYKIIPYNKLIENNGKNSKESFVAISGIVYDVTYEKPWEKGYHEGYNAGSELTFEILRLSPHGVSKLKNIDHIGILAFTYDELKKFNGKNGNKAYVAVNGIVYDVSHSKLWKNGEHKGKHEAGNDLTYEITKLSPHGLKKLDNVFPIGILIYSFDELKKFNGKNGNKAYVAVNGIVYDVSHSKLWKNGEHKGKHEAGNDLTYEITKLSPHGLKKLDNVYKVGYIALNKNELKKFNGKNGNKAYVAVNGIVYDVSHSKLWKNGEHKGQHEAGNDLTYEITELSPHGLKKLDNVYKVGFLLY</sequence>
<dbReference type="SUPFAM" id="SSF55856">
    <property type="entry name" value="Cytochrome b5-like heme/steroid binding domain"/>
    <property type="match status" value="4"/>
</dbReference>
<gene>
    <name evidence="3" type="ORF">SAMN02745164_00651</name>
</gene>
<keyword evidence="4" id="KW-1185">Reference proteome</keyword>
<evidence type="ECO:0000256" key="1">
    <source>
        <dbReference type="ARBA" id="ARBA00038357"/>
    </source>
</evidence>
<proteinExistence type="inferred from homology"/>